<feature type="transmembrane region" description="Helical" evidence="7">
    <location>
        <begin position="451"/>
        <end position="473"/>
    </location>
</feature>
<reference evidence="9 10" key="1">
    <citation type="submission" date="2018-10" db="EMBL/GenBank/DDBJ databases">
        <title>Genomic Encyclopedia of Archaeal and Bacterial Type Strains, Phase II (KMG-II): from individual species to whole genera.</title>
        <authorList>
            <person name="Goeker M."/>
        </authorList>
    </citation>
    <scope>NUCLEOTIDE SEQUENCE [LARGE SCALE GENOMIC DNA]</scope>
    <source>
        <strain evidence="9 10">DSM 14954</strain>
    </source>
</reference>
<feature type="transmembrane region" description="Helical" evidence="7">
    <location>
        <begin position="16"/>
        <end position="40"/>
    </location>
</feature>
<dbReference type="InterPro" id="IPR020846">
    <property type="entry name" value="MFS_dom"/>
</dbReference>
<feature type="transmembrane region" description="Helical" evidence="7">
    <location>
        <begin position="113"/>
        <end position="131"/>
    </location>
</feature>
<proteinExistence type="predicted"/>
<evidence type="ECO:0000313" key="9">
    <source>
        <dbReference type="EMBL" id="RKQ90452.1"/>
    </source>
</evidence>
<dbReference type="InterPro" id="IPR004638">
    <property type="entry name" value="EmrB-like"/>
</dbReference>
<evidence type="ECO:0000256" key="3">
    <source>
        <dbReference type="ARBA" id="ARBA00022475"/>
    </source>
</evidence>
<dbReference type="CDD" id="cd17321">
    <property type="entry name" value="MFS_MMR_MDR_like"/>
    <property type="match status" value="1"/>
</dbReference>
<feature type="transmembrane region" description="Helical" evidence="7">
    <location>
        <begin position="84"/>
        <end position="107"/>
    </location>
</feature>
<feature type="transmembrane region" description="Helical" evidence="7">
    <location>
        <begin position="310"/>
        <end position="327"/>
    </location>
</feature>
<protein>
    <submittedName>
        <fullName evidence="9">EmrB/QacA subfamily drug resistance transporter</fullName>
    </submittedName>
</protein>
<dbReference type="InterPro" id="IPR036259">
    <property type="entry name" value="MFS_trans_sf"/>
</dbReference>
<dbReference type="OrthoDB" id="4080117at2"/>
<evidence type="ECO:0000256" key="2">
    <source>
        <dbReference type="ARBA" id="ARBA00022448"/>
    </source>
</evidence>
<evidence type="ECO:0000256" key="6">
    <source>
        <dbReference type="ARBA" id="ARBA00023136"/>
    </source>
</evidence>
<evidence type="ECO:0000256" key="7">
    <source>
        <dbReference type="SAM" id="Phobius"/>
    </source>
</evidence>
<dbReference type="InterPro" id="IPR011701">
    <property type="entry name" value="MFS"/>
</dbReference>
<dbReference type="Proteomes" id="UP000278962">
    <property type="component" value="Unassembled WGS sequence"/>
</dbReference>
<evidence type="ECO:0000313" key="10">
    <source>
        <dbReference type="Proteomes" id="UP000278962"/>
    </source>
</evidence>
<dbReference type="GO" id="GO:0005886">
    <property type="term" value="C:plasma membrane"/>
    <property type="evidence" value="ECO:0007669"/>
    <property type="project" value="UniProtKB-SubCell"/>
</dbReference>
<feature type="transmembrane region" description="Helical" evidence="7">
    <location>
        <begin position="205"/>
        <end position="225"/>
    </location>
</feature>
<dbReference type="NCBIfam" id="TIGR00711">
    <property type="entry name" value="efflux_EmrB"/>
    <property type="match status" value="1"/>
</dbReference>
<evidence type="ECO:0000256" key="5">
    <source>
        <dbReference type="ARBA" id="ARBA00022989"/>
    </source>
</evidence>
<keyword evidence="3" id="KW-1003">Cell membrane</keyword>
<dbReference type="SUPFAM" id="SSF103473">
    <property type="entry name" value="MFS general substrate transporter"/>
    <property type="match status" value="2"/>
</dbReference>
<dbReference type="PROSITE" id="PS50850">
    <property type="entry name" value="MFS"/>
    <property type="match status" value="1"/>
</dbReference>
<keyword evidence="4 7" id="KW-0812">Transmembrane</keyword>
<dbReference type="EMBL" id="RBIL01000001">
    <property type="protein sequence ID" value="RKQ90452.1"/>
    <property type="molecule type" value="Genomic_DNA"/>
</dbReference>
<keyword evidence="6 7" id="KW-0472">Membrane</keyword>
<dbReference type="Gene3D" id="1.20.1250.20">
    <property type="entry name" value="MFS general substrate transporter like domains"/>
    <property type="match status" value="1"/>
</dbReference>
<feature type="transmembrane region" description="Helical" evidence="7">
    <location>
        <begin position="171"/>
        <end position="193"/>
    </location>
</feature>
<keyword evidence="10" id="KW-1185">Reference proteome</keyword>
<accession>A0A660L5Y0</accession>
<dbReference type="Pfam" id="PF07690">
    <property type="entry name" value="MFS_1"/>
    <property type="match status" value="1"/>
</dbReference>
<feature type="transmembrane region" description="Helical" evidence="7">
    <location>
        <begin position="143"/>
        <end position="165"/>
    </location>
</feature>
<feature type="transmembrane region" description="Helical" evidence="7">
    <location>
        <begin position="339"/>
        <end position="358"/>
    </location>
</feature>
<dbReference type="AlphaFoldDB" id="A0A660L5Y0"/>
<organism evidence="9 10">
    <name type="scientific">Solirubrobacter pauli</name>
    <dbReference type="NCBI Taxonomy" id="166793"/>
    <lineage>
        <taxon>Bacteria</taxon>
        <taxon>Bacillati</taxon>
        <taxon>Actinomycetota</taxon>
        <taxon>Thermoleophilia</taxon>
        <taxon>Solirubrobacterales</taxon>
        <taxon>Solirubrobacteraceae</taxon>
        <taxon>Solirubrobacter</taxon>
    </lineage>
</organism>
<dbReference type="Gene3D" id="1.20.1720.10">
    <property type="entry name" value="Multidrug resistance protein D"/>
    <property type="match status" value="1"/>
</dbReference>
<sequence>MSTDTPPTTSTSRRRWLVLAIIGLAQLMVVLDATIVNIALPSAQADLGFTDESRQWIVTSYALAFGSLLLLGGRLGDVFGRKRVFIVGLAGFAGASALGGFASSFGMLVGARALQGAFGALLAPAALSLLTTTFTEPQERNRAFSVFGVIGASGAAIGLILGGALTELLDWRWTMFVNLFLAVPAAVAALRLLPRDAVAGQRTPIDLPGTLTASGGLFALVYGFSSAESDGWGAPITIAALVAGVALLVAFVVVERRVEHPLLPLRVVAHRARAGGFLAIALVGAGLFGVFLFLTYYMQQTLGFSPLESGLAFLPLMAMLMPTGAIGQMRLLPRFGPRPVVAAGMALSAGAMLMLTGVEAGSSYASAVLPALLVIGVGLGLVFGIAMDTAVRGVEGADAGVASALVNTGQQIGGSIGTALLSTLAAGAAGAYASSHPGVADLAAQSAVHGYTVAFTWSAAIFAVGAIAAWVLLPSEAPDVAVGAEPVFAH</sequence>
<dbReference type="PANTHER" id="PTHR42718:SF46">
    <property type="entry name" value="BLR6921 PROTEIN"/>
    <property type="match status" value="1"/>
</dbReference>
<feature type="domain" description="Major facilitator superfamily (MFS) profile" evidence="8">
    <location>
        <begin position="18"/>
        <end position="477"/>
    </location>
</feature>
<gene>
    <name evidence="9" type="ORF">C8N24_0254</name>
</gene>
<dbReference type="InterPro" id="IPR006311">
    <property type="entry name" value="TAT_signal"/>
</dbReference>
<comment type="subcellular location">
    <subcellularLocation>
        <location evidence="1">Cell membrane</location>
        <topology evidence="1">Multi-pass membrane protein</topology>
    </subcellularLocation>
</comment>
<evidence type="ECO:0000256" key="1">
    <source>
        <dbReference type="ARBA" id="ARBA00004651"/>
    </source>
</evidence>
<feature type="transmembrane region" description="Helical" evidence="7">
    <location>
        <begin position="231"/>
        <end position="254"/>
    </location>
</feature>
<keyword evidence="5 7" id="KW-1133">Transmembrane helix</keyword>
<keyword evidence="2" id="KW-0813">Transport</keyword>
<comment type="caution">
    <text evidence="9">The sequence shown here is derived from an EMBL/GenBank/DDBJ whole genome shotgun (WGS) entry which is preliminary data.</text>
</comment>
<feature type="transmembrane region" description="Helical" evidence="7">
    <location>
        <begin position="364"/>
        <end position="386"/>
    </location>
</feature>
<evidence type="ECO:0000256" key="4">
    <source>
        <dbReference type="ARBA" id="ARBA00022692"/>
    </source>
</evidence>
<dbReference type="PANTHER" id="PTHR42718">
    <property type="entry name" value="MAJOR FACILITATOR SUPERFAMILY MULTIDRUG TRANSPORTER MFSC"/>
    <property type="match status" value="1"/>
</dbReference>
<feature type="transmembrane region" description="Helical" evidence="7">
    <location>
        <begin position="275"/>
        <end position="298"/>
    </location>
</feature>
<evidence type="ECO:0000259" key="8">
    <source>
        <dbReference type="PROSITE" id="PS50850"/>
    </source>
</evidence>
<dbReference type="GO" id="GO:0022857">
    <property type="term" value="F:transmembrane transporter activity"/>
    <property type="evidence" value="ECO:0007669"/>
    <property type="project" value="InterPro"/>
</dbReference>
<dbReference type="PROSITE" id="PS51318">
    <property type="entry name" value="TAT"/>
    <property type="match status" value="1"/>
</dbReference>
<feature type="transmembrane region" description="Helical" evidence="7">
    <location>
        <begin position="55"/>
        <end position="72"/>
    </location>
</feature>
<name>A0A660L5Y0_9ACTN</name>